<dbReference type="Pfam" id="PF00534">
    <property type="entry name" value="Glycos_transf_1"/>
    <property type="match status" value="1"/>
</dbReference>
<dbReference type="PANTHER" id="PTHR12526:SF595">
    <property type="entry name" value="BLL5217 PROTEIN"/>
    <property type="match status" value="1"/>
</dbReference>
<feature type="domain" description="Glycosyltransferase subfamily 4-like N-terminal" evidence="4">
    <location>
        <begin position="21"/>
        <end position="146"/>
    </location>
</feature>
<evidence type="ECO:0000313" key="6">
    <source>
        <dbReference type="Proteomes" id="UP000238362"/>
    </source>
</evidence>
<evidence type="ECO:0000313" key="5">
    <source>
        <dbReference type="EMBL" id="PRX50900.1"/>
    </source>
</evidence>
<gene>
    <name evidence="5" type="ORF">B0I33_10151</name>
</gene>
<accession>A0A2T0M2F2</accession>
<dbReference type="AlphaFoldDB" id="A0A2T0M2F2"/>
<keyword evidence="2 5" id="KW-0808">Transferase</keyword>
<evidence type="ECO:0000259" key="3">
    <source>
        <dbReference type="Pfam" id="PF00534"/>
    </source>
</evidence>
<keyword evidence="6" id="KW-1185">Reference proteome</keyword>
<dbReference type="EMBL" id="PVNH01000001">
    <property type="protein sequence ID" value="PRX50900.1"/>
    <property type="molecule type" value="Genomic_DNA"/>
</dbReference>
<dbReference type="SUPFAM" id="SSF53756">
    <property type="entry name" value="UDP-Glycosyltransferase/glycogen phosphorylase"/>
    <property type="match status" value="1"/>
</dbReference>
<name>A0A2T0M2F2_9PSEU</name>
<protein>
    <submittedName>
        <fullName evidence="5">Glycosyltransferase involved in cell wall biosynthesis</fullName>
    </submittedName>
</protein>
<organism evidence="5 6">
    <name type="scientific">Prauserella shujinwangii</name>
    <dbReference type="NCBI Taxonomy" id="1453103"/>
    <lineage>
        <taxon>Bacteria</taxon>
        <taxon>Bacillati</taxon>
        <taxon>Actinomycetota</taxon>
        <taxon>Actinomycetes</taxon>
        <taxon>Pseudonocardiales</taxon>
        <taxon>Pseudonocardiaceae</taxon>
        <taxon>Prauserella</taxon>
    </lineage>
</organism>
<dbReference type="GO" id="GO:0016757">
    <property type="term" value="F:glycosyltransferase activity"/>
    <property type="evidence" value="ECO:0007669"/>
    <property type="project" value="UniProtKB-KW"/>
</dbReference>
<dbReference type="Pfam" id="PF13439">
    <property type="entry name" value="Glyco_transf_4"/>
    <property type="match status" value="1"/>
</dbReference>
<dbReference type="Proteomes" id="UP000238362">
    <property type="component" value="Unassembled WGS sequence"/>
</dbReference>
<dbReference type="OrthoDB" id="9809227at2"/>
<comment type="caution">
    <text evidence="5">The sequence shown here is derived from an EMBL/GenBank/DDBJ whole genome shotgun (WGS) entry which is preliminary data.</text>
</comment>
<dbReference type="Gene3D" id="3.40.50.2000">
    <property type="entry name" value="Glycogen Phosphorylase B"/>
    <property type="match status" value="2"/>
</dbReference>
<evidence type="ECO:0000256" key="1">
    <source>
        <dbReference type="ARBA" id="ARBA00022676"/>
    </source>
</evidence>
<evidence type="ECO:0000259" key="4">
    <source>
        <dbReference type="Pfam" id="PF13439"/>
    </source>
</evidence>
<dbReference type="CDD" id="cd03802">
    <property type="entry name" value="GT4_AviGT4-like"/>
    <property type="match status" value="1"/>
</dbReference>
<feature type="domain" description="Glycosyl transferase family 1" evidence="3">
    <location>
        <begin position="169"/>
        <end position="307"/>
    </location>
</feature>
<dbReference type="InterPro" id="IPR001296">
    <property type="entry name" value="Glyco_trans_1"/>
</dbReference>
<sequence length="342" mass="37326">MRQLSVAMVAPPWMELPPTAYGGIESMCADLAEQLDVRGLDVTLIGVGRDQLAVKFVSTQDVPRPERLGQALPEVVHAAALPDILDSLDVDLVHDHTMAGPLLARSRSQPTVVTTHGPVTGEMGEYYRRLGDHVCLVAVSEAQRRIAPHLNWAGTVHNAVRVEQFPFERRKDGFALFLGRSCPEKGIRYAIEAAGEAGLPLVIAAKCREPDEIDYFRREVEPRLRPGVEWLGEVGGERKLELLAAARCLIFPVCWDEPFGLVMAEAMACGTPVIALRRGSIPEVVTHGATGYICDRPAELPDALRAAGSLSPERCRAEARSRFDVDAMAEGYQQIYQACAGP</sequence>
<dbReference type="PANTHER" id="PTHR12526">
    <property type="entry name" value="GLYCOSYLTRANSFERASE"/>
    <property type="match status" value="1"/>
</dbReference>
<dbReference type="RefSeq" id="WP_106176445.1">
    <property type="nucleotide sequence ID" value="NZ_PVNH01000001.1"/>
</dbReference>
<proteinExistence type="predicted"/>
<dbReference type="InterPro" id="IPR028098">
    <property type="entry name" value="Glyco_trans_4-like_N"/>
</dbReference>
<evidence type="ECO:0000256" key="2">
    <source>
        <dbReference type="ARBA" id="ARBA00022679"/>
    </source>
</evidence>
<reference evidence="5 6" key="1">
    <citation type="submission" date="2018-03" db="EMBL/GenBank/DDBJ databases">
        <title>Genomic Encyclopedia of Type Strains, Phase III (KMG-III): the genomes of soil and plant-associated and newly described type strains.</title>
        <authorList>
            <person name="Whitman W."/>
        </authorList>
    </citation>
    <scope>NUCLEOTIDE SEQUENCE [LARGE SCALE GENOMIC DNA]</scope>
    <source>
        <strain evidence="5 6">CGMCC 4.7125</strain>
    </source>
</reference>
<keyword evidence="1" id="KW-0328">Glycosyltransferase</keyword>